<dbReference type="InterPro" id="IPR035892">
    <property type="entry name" value="C2_domain_sf"/>
</dbReference>
<reference evidence="3" key="1">
    <citation type="submission" date="2014-12" db="EMBL/GenBank/DDBJ databases">
        <title>Insight into the proteome of Arion vulgaris.</title>
        <authorList>
            <person name="Aradska J."/>
            <person name="Bulat T."/>
            <person name="Smidak R."/>
            <person name="Sarate P."/>
            <person name="Gangsoo J."/>
            <person name="Sialana F."/>
            <person name="Bilban M."/>
            <person name="Lubec G."/>
        </authorList>
    </citation>
    <scope>NUCLEOTIDE SEQUENCE</scope>
    <source>
        <tissue evidence="3">Skin</tissue>
    </source>
</reference>
<proteinExistence type="predicted"/>
<evidence type="ECO:0000313" key="3">
    <source>
        <dbReference type="EMBL" id="CEK50443.1"/>
    </source>
</evidence>
<dbReference type="PANTHER" id="PTHR45716">
    <property type="entry name" value="BITESIZE, ISOFORM I"/>
    <property type="match status" value="1"/>
</dbReference>
<accession>A0A0B6Y2Y9</accession>
<dbReference type="PROSITE" id="PS50004">
    <property type="entry name" value="C2"/>
    <property type="match status" value="1"/>
</dbReference>
<dbReference type="SUPFAM" id="SSF49562">
    <property type="entry name" value="C2 domain (Calcium/lipid-binding domain, CaLB)"/>
    <property type="match status" value="1"/>
</dbReference>
<evidence type="ECO:0000259" key="2">
    <source>
        <dbReference type="PROSITE" id="PS50004"/>
    </source>
</evidence>
<dbReference type="GO" id="GO:0006887">
    <property type="term" value="P:exocytosis"/>
    <property type="evidence" value="ECO:0007669"/>
    <property type="project" value="TreeGrafter"/>
</dbReference>
<dbReference type="GO" id="GO:0042043">
    <property type="term" value="F:neurexin family protein binding"/>
    <property type="evidence" value="ECO:0007669"/>
    <property type="project" value="TreeGrafter"/>
</dbReference>
<dbReference type="Pfam" id="PF00168">
    <property type="entry name" value="C2"/>
    <property type="match status" value="1"/>
</dbReference>
<feature type="non-terminal residue" evidence="3">
    <location>
        <position position="1"/>
    </location>
</feature>
<dbReference type="InterPro" id="IPR000008">
    <property type="entry name" value="C2_dom"/>
</dbReference>
<evidence type="ECO:0000256" key="1">
    <source>
        <dbReference type="SAM" id="MobiDB-lite"/>
    </source>
</evidence>
<feature type="domain" description="C2" evidence="2">
    <location>
        <begin position="25"/>
        <end position="142"/>
    </location>
</feature>
<dbReference type="EMBL" id="HACG01003578">
    <property type="protein sequence ID" value="CEK50443.1"/>
    <property type="molecule type" value="Transcribed_RNA"/>
</dbReference>
<dbReference type="Gene3D" id="2.60.40.150">
    <property type="entry name" value="C2 domain"/>
    <property type="match status" value="1"/>
</dbReference>
<dbReference type="SMART" id="SM00239">
    <property type="entry name" value="C2"/>
    <property type="match status" value="1"/>
</dbReference>
<dbReference type="PANTHER" id="PTHR45716:SF2">
    <property type="entry name" value="BITESIZE, ISOFORM I"/>
    <property type="match status" value="1"/>
</dbReference>
<dbReference type="GO" id="GO:0070382">
    <property type="term" value="C:exocytic vesicle"/>
    <property type="evidence" value="ECO:0007669"/>
    <property type="project" value="TreeGrafter"/>
</dbReference>
<protein>
    <recommendedName>
        <fullName evidence="2">C2 domain-containing protein</fullName>
    </recommendedName>
</protein>
<sequence length="152" mass="17738">KTKLSSGKLRETPMHRTTNISNSGIQGEIKMSIQYKRNALQVMIMHVRGLPEGSQLPSPYVKTYLLPDPDKQTKLKTKTVKNTSHPTYNELLQYELPRQEILYRVLQVTVWDRDMLKENNFLGAVYIRLRDLDLDKDNIVWHSLARIQMSNL</sequence>
<dbReference type="GO" id="GO:0005886">
    <property type="term" value="C:plasma membrane"/>
    <property type="evidence" value="ECO:0007669"/>
    <property type="project" value="TreeGrafter"/>
</dbReference>
<dbReference type="AlphaFoldDB" id="A0A0B6Y2Y9"/>
<feature type="region of interest" description="Disordered" evidence="1">
    <location>
        <begin position="1"/>
        <end position="23"/>
    </location>
</feature>
<gene>
    <name evidence="3" type="primary">ORF10781</name>
</gene>
<organism evidence="3">
    <name type="scientific">Arion vulgaris</name>
    <dbReference type="NCBI Taxonomy" id="1028688"/>
    <lineage>
        <taxon>Eukaryota</taxon>
        <taxon>Metazoa</taxon>
        <taxon>Spiralia</taxon>
        <taxon>Lophotrochozoa</taxon>
        <taxon>Mollusca</taxon>
        <taxon>Gastropoda</taxon>
        <taxon>Heterobranchia</taxon>
        <taxon>Euthyneura</taxon>
        <taxon>Panpulmonata</taxon>
        <taxon>Eupulmonata</taxon>
        <taxon>Stylommatophora</taxon>
        <taxon>Helicina</taxon>
        <taxon>Arionoidea</taxon>
        <taxon>Arionidae</taxon>
        <taxon>Arion</taxon>
    </lineage>
</organism>
<name>A0A0B6Y2Y9_9EUPU</name>